<dbReference type="PROSITE" id="PS51352">
    <property type="entry name" value="THIOREDOXIN_2"/>
    <property type="match status" value="1"/>
</dbReference>
<dbReference type="PANTHER" id="PTHR42852:SF6">
    <property type="entry name" value="THIOL:DISULFIDE INTERCHANGE PROTEIN DSBE"/>
    <property type="match status" value="1"/>
</dbReference>
<comment type="subcellular location">
    <subcellularLocation>
        <location evidence="1">Cell inner membrane</location>
        <topology evidence="1">Single-pass membrane protein</topology>
        <orientation evidence="1">Periplasmic side</orientation>
    </subcellularLocation>
</comment>
<dbReference type="GO" id="GO:0015036">
    <property type="term" value="F:disulfide oxidoreductase activity"/>
    <property type="evidence" value="ECO:0007669"/>
    <property type="project" value="InterPro"/>
</dbReference>
<keyword evidence="8" id="KW-1185">Reference proteome</keyword>
<organism evidence="7 8">
    <name type="scientific">Legionella waltersii</name>
    <dbReference type="NCBI Taxonomy" id="66969"/>
    <lineage>
        <taxon>Bacteria</taxon>
        <taxon>Pseudomonadati</taxon>
        <taxon>Pseudomonadota</taxon>
        <taxon>Gammaproteobacteria</taxon>
        <taxon>Legionellales</taxon>
        <taxon>Legionellaceae</taxon>
        <taxon>Legionella</taxon>
    </lineage>
</organism>
<keyword evidence="4" id="KW-1015">Disulfide bond</keyword>
<dbReference type="PANTHER" id="PTHR42852">
    <property type="entry name" value="THIOL:DISULFIDE INTERCHANGE PROTEIN DSBE"/>
    <property type="match status" value="1"/>
</dbReference>
<evidence type="ECO:0000256" key="4">
    <source>
        <dbReference type="ARBA" id="ARBA00023157"/>
    </source>
</evidence>
<accession>A0A0W1ANF1</accession>
<dbReference type="InterPro" id="IPR004799">
    <property type="entry name" value="Periplasmic_diS_OxRdtase_DsbE"/>
</dbReference>
<reference evidence="7 8" key="1">
    <citation type="submission" date="2015-11" db="EMBL/GenBank/DDBJ databases">
        <title>Genomic analysis of 38 Legionella species identifies large and diverse effector repertoires.</title>
        <authorList>
            <person name="Burstein D."/>
            <person name="Amaro F."/>
            <person name="Zusman T."/>
            <person name="Lifshitz Z."/>
            <person name="Cohen O."/>
            <person name="Gilbert J.A."/>
            <person name="Pupko T."/>
            <person name="Shuman H.A."/>
            <person name="Segal G."/>
        </authorList>
    </citation>
    <scope>NUCLEOTIDE SEQUENCE [LARGE SCALE GENOMIC DNA]</scope>
    <source>
        <strain evidence="7 8">ATCC 51914</strain>
    </source>
</reference>
<dbReference type="RefSeq" id="WP_058479184.1">
    <property type="nucleotide sequence ID" value="NZ_CAAAIQ010000003.1"/>
</dbReference>
<comment type="similarity">
    <text evidence="2">Belongs to the thioredoxin family. DsbE subfamily.</text>
</comment>
<dbReference type="CDD" id="cd03010">
    <property type="entry name" value="TlpA_like_DsbE"/>
    <property type="match status" value="1"/>
</dbReference>
<dbReference type="Pfam" id="PF08534">
    <property type="entry name" value="Redoxin"/>
    <property type="match status" value="1"/>
</dbReference>
<evidence type="ECO:0000259" key="6">
    <source>
        <dbReference type="PROSITE" id="PS51352"/>
    </source>
</evidence>
<dbReference type="InterPro" id="IPR013766">
    <property type="entry name" value="Thioredoxin_domain"/>
</dbReference>
<comment type="caution">
    <text evidence="7">The sequence shown here is derived from an EMBL/GenBank/DDBJ whole genome shotgun (WGS) entry which is preliminary data.</text>
</comment>
<keyword evidence="3" id="KW-0201">Cytochrome c-type biogenesis</keyword>
<dbReference type="Gene3D" id="3.40.30.10">
    <property type="entry name" value="Glutaredoxin"/>
    <property type="match status" value="1"/>
</dbReference>
<dbReference type="SUPFAM" id="SSF52833">
    <property type="entry name" value="Thioredoxin-like"/>
    <property type="match status" value="1"/>
</dbReference>
<dbReference type="EMBL" id="LNZB01000006">
    <property type="protein sequence ID" value="KTD82847.1"/>
    <property type="molecule type" value="Genomic_DNA"/>
</dbReference>
<proteinExistence type="inferred from homology"/>
<dbReference type="InterPro" id="IPR013740">
    <property type="entry name" value="Redoxin"/>
</dbReference>
<evidence type="ECO:0000313" key="8">
    <source>
        <dbReference type="Proteomes" id="UP000054729"/>
    </source>
</evidence>
<dbReference type="GO" id="GO:0030288">
    <property type="term" value="C:outer membrane-bounded periplasmic space"/>
    <property type="evidence" value="ECO:0007669"/>
    <property type="project" value="InterPro"/>
</dbReference>
<dbReference type="InterPro" id="IPR036249">
    <property type="entry name" value="Thioredoxin-like_sf"/>
</dbReference>
<dbReference type="GO" id="GO:0017004">
    <property type="term" value="P:cytochrome complex assembly"/>
    <property type="evidence" value="ECO:0007669"/>
    <property type="project" value="UniProtKB-KW"/>
</dbReference>
<dbReference type="Proteomes" id="UP000054729">
    <property type="component" value="Unassembled WGS sequence"/>
</dbReference>
<dbReference type="AlphaFoldDB" id="A0A0W1ANF1"/>
<dbReference type="InterPro" id="IPR050553">
    <property type="entry name" value="Thioredoxin_ResA/DsbE_sf"/>
</dbReference>
<gene>
    <name evidence="7" type="primary">ccmG</name>
    <name evidence="7" type="ORF">Lwal_0325</name>
</gene>
<evidence type="ECO:0000256" key="3">
    <source>
        <dbReference type="ARBA" id="ARBA00022748"/>
    </source>
</evidence>
<keyword evidence="5" id="KW-0676">Redox-active center</keyword>
<dbReference type="NCBIfam" id="TIGR00385">
    <property type="entry name" value="dsbE"/>
    <property type="match status" value="1"/>
</dbReference>
<name>A0A0W1ANF1_9GAMM</name>
<dbReference type="GO" id="GO:0005886">
    <property type="term" value="C:plasma membrane"/>
    <property type="evidence" value="ECO:0007669"/>
    <property type="project" value="UniProtKB-SubCell"/>
</dbReference>
<dbReference type="PATRIC" id="fig|66969.6.peg.353"/>
<evidence type="ECO:0000256" key="5">
    <source>
        <dbReference type="ARBA" id="ARBA00023284"/>
    </source>
</evidence>
<evidence type="ECO:0000256" key="2">
    <source>
        <dbReference type="ARBA" id="ARBA00007758"/>
    </source>
</evidence>
<dbReference type="STRING" id="66969.Lwal_0325"/>
<sequence>MKRFGWRSVPVLLFLLLCLFLWRGLFLNPHYLPSVQLGKQLPLFNLPQLDKPKVTFSNAELSNNVLLLNVWASWCQACVEEQVLLMQLARQGVPIYGLNYKDDPQQALQWLSQWGNPYRMIGQDKYGKLAIDLGVYGAPETFVIDKKGVIRYRQVGIMTQEIWDKDIRPLMQELEKVVS</sequence>
<dbReference type="OrthoDB" id="9799347at2"/>
<feature type="domain" description="Thioredoxin" evidence="6">
    <location>
        <begin position="35"/>
        <end position="176"/>
    </location>
</feature>
<evidence type="ECO:0000313" key="7">
    <source>
        <dbReference type="EMBL" id="KTD82847.1"/>
    </source>
</evidence>
<protein>
    <submittedName>
        <fullName evidence="7">Cytochrome C biogenesis protein</fullName>
    </submittedName>
</protein>
<evidence type="ECO:0000256" key="1">
    <source>
        <dbReference type="ARBA" id="ARBA00004383"/>
    </source>
</evidence>